<reference evidence="2 3" key="1">
    <citation type="submission" date="2017-07" db="EMBL/GenBank/DDBJ databases">
        <title>Elstera cyanobacteriorum sp. nov., a novel bacterium isolated from cyanobacterial aggregates in a eutrophic lake.</title>
        <authorList>
            <person name="Cai H."/>
        </authorList>
    </citation>
    <scope>NUCLEOTIDE SEQUENCE [LARGE SCALE GENOMIC DNA]</scope>
    <source>
        <strain evidence="2 3">TH019</strain>
    </source>
</reference>
<proteinExistence type="predicted"/>
<evidence type="ECO:0000313" key="3">
    <source>
        <dbReference type="Proteomes" id="UP000216361"/>
    </source>
</evidence>
<dbReference type="AlphaFoldDB" id="A0A255XMD2"/>
<evidence type="ECO:0000256" key="1">
    <source>
        <dbReference type="SAM" id="Phobius"/>
    </source>
</evidence>
<dbReference type="RefSeq" id="WP_094409690.1">
    <property type="nucleotide sequence ID" value="NZ_BMJZ01000002.1"/>
</dbReference>
<keyword evidence="1" id="KW-1133">Transmembrane helix</keyword>
<organism evidence="2 3">
    <name type="scientific">Elstera cyanobacteriorum</name>
    <dbReference type="NCBI Taxonomy" id="2022747"/>
    <lineage>
        <taxon>Bacteria</taxon>
        <taxon>Pseudomonadati</taxon>
        <taxon>Pseudomonadota</taxon>
        <taxon>Alphaproteobacteria</taxon>
        <taxon>Rhodospirillales</taxon>
        <taxon>Rhodospirillaceae</taxon>
        <taxon>Elstera</taxon>
    </lineage>
</organism>
<keyword evidence="1" id="KW-0812">Transmembrane</keyword>
<dbReference type="Proteomes" id="UP000216361">
    <property type="component" value="Unassembled WGS sequence"/>
</dbReference>
<keyword evidence="3" id="KW-1185">Reference proteome</keyword>
<evidence type="ECO:0000313" key="2">
    <source>
        <dbReference type="EMBL" id="OYQ18129.1"/>
    </source>
</evidence>
<accession>A0A255XMD2</accession>
<protein>
    <submittedName>
        <fullName evidence="2">Uncharacterized protein</fullName>
    </submittedName>
</protein>
<sequence>MNKFGYILIGVLIAVIAGLGAYIYREQTKPKGLELRIDSNGVSIQNN</sequence>
<gene>
    <name evidence="2" type="ORF">CHR90_14315</name>
</gene>
<keyword evidence="1" id="KW-0472">Membrane</keyword>
<feature type="transmembrane region" description="Helical" evidence="1">
    <location>
        <begin position="6"/>
        <end position="24"/>
    </location>
</feature>
<comment type="caution">
    <text evidence="2">The sequence shown here is derived from an EMBL/GenBank/DDBJ whole genome shotgun (WGS) entry which is preliminary data.</text>
</comment>
<dbReference type="EMBL" id="NOXS01000033">
    <property type="protein sequence ID" value="OYQ18129.1"/>
    <property type="molecule type" value="Genomic_DNA"/>
</dbReference>
<name>A0A255XMD2_9PROT</name>